<protein>
    <submittedName>
        <fullName evidence="1">Uncharacterized protein</fullName>
    </submittedName>
</protein>
<dbReference type="RefSeq" id="WP_129014045.1">
    <property type="nucleotide sequence ID" value="NZ_CBCSEI010000017.1"/>
</dbReference>
<dbReference type="AlphaFoldDB" id="A0AA94JUW4"/>
<accession>A0AA94JUW4</accession>
<dbReference type="Proteomes" id="UP000290378">
    <property type="component" value="Unassembled WGS sequence"/>
</dbReference>
<proteinExistence type="predicted"/>
<comment type="caution">
    <text evidence="1">The sequence shown here is derived from an EMBL/GenBank/DDBJ whole genome shotgun (WGS) entry which is preliminary data.</text>
</comment>
<dbReference type="EMBL" id="NXII01000014">
    <property type="protein sequence ID" value="RXI39469.1"/>
    <property type="molecule type" value="Genomic_DNA"/>
</dbReference>
<evidence type="ECO:0000313" key="2">
    <source>
        <dbReference type="Proteomes" id="UP000290378"/>
    </source>
</evidence>
<name>A0AA94JUW4_9BACT</name>
<reference evidence="1 2" key="1">
    <citation type="submission" date="2017-09" db="EMBL/GenBank/DDBJ databases">
        <title>Genomics of the genus Arcobacter.</title>
        <authorList>
            <person name="Perez-Cataluna A."/>
            <person name="Figueras M.J."/>
            <person name="Salas-Masso N."/>
        </authorList>
    </citation>
    <scope>NUCLEOTIDE SEQUENCE [LARGE SCALE GENOMIC DNA]</scope>
    <source>
        <strain evidence="1 2">CECT 7834</strain>
    </source>
</reference>
<gene>
    <name evidence="1" type="ORF">CP963_10175</name>
</gene>
<evidence type="ECO:0000313" key="1">
    <source>
        <dbReference type="EMBL" id="RXI39469.1"/>
    </source>
</evidence>
<sequence length="187" mass="22568">MKRYRILSFDFDSRPIMLNNIKDDWDDNVKEQHIQNQKNIIEDLKIEYGEFNFQSKLNNFIELKQKPFSISAFHNKFLQQIRNAYIIGSYYPALISACSLGERILNYLILLLRDYYKETEEYKKIFRKNSFDNWKLAIDTLESWKILLPEAVQKFKELHEKRNFAVYFNPETDYNDKKMALDAILLI</sequence>
<keyword evidence="2" id="KW-1185">Reference proteome</keyword>
<organism evidence="1 2">
    <name type="scientific">Arcobacter cloacae</name>
    <dbReference type="NCBI Taxonomy" id="1054034"/>
    <lineage>
        <taxon>Bacteria</taxon>
        <taxon>Pseudomonadati</taxon>
        <taxon>Campylobacterota</taxon>
        <taxon>Epsilonproteobacteria</taxon>
        <taxon>Campylobacterales</taxon>
        <taxon>Arcobacteraceae</taxon>
        <taxon>Arcobacter</taxon>
    </lineage>
</organism>